<gene>
    <name evidence="2" type="ORF">HJC23_005039</name>
</gene>
<evidence type="ECO:0000313" key="2">
    <source>
        <dbReference type="EMBL" id="KAL3798386.1"/>
    </source>
</evidence>
<organism evidence="2 3">
    <name type="scientific">Cyclotella cryptica</name>
    <dbReference type="NCBI Taxonomy" id="29204"/>
    <lineage>
        <taxon>Eukaryota</taxon>
        <taxon>Sar</taxon>
        <taxon>Stramenopiles</taxon>
        <taxon>Ochrophyta</taxon>
        <taxon>Bacillariophyta</taxon>
        <taxon>Coscinodiscophyceae</taxon>
        <taxon>Thalassiosirophycidae</taxon>
        <taxon>Stephanodiscales</taxon>
        <taxon>Stephanodiscaceae</taxon>
        <taxon>Cyclotella</taxon>
    </lineage>
</organism>
<feature type="compositionally biased region" description="Basic and acidic residues" evidence="1">
    <location>
        <begin position="73"/>
        <end position="85"/>
    </location>
</feature>
<reference evidence="2 3" key="1">
    <citation type="journal article" date="2020" name="G3 (Bethesda)">
        <title>Improved Reference Genome for Cyclotella cryptica CCMP332, a Model for Cell Wall Morphogenesis, Salinity Adaptation, and Lipid Production in Diatoms (Bacillariophyta).</title>
        <authorList>
            <person name="Roberts W.R."/>
            <person name="Downey K.M."/>
            <person name="Ruck E.C."/>
            <person name="Traller J.C."/>
            <person name="Alverson A.J."/>
        </authorList>
    </citation>
    <scope>NUCLEOTIDE SEQUENCE [LARGE SCALE GENOMIC DNA]</scope>
    <source>
        <strain evidence="2 3">CCMP332</strain>
    </source>
</reference>
<dbReference type="EMBL" id="JABMIG020000046">
    <property type="protein sequence ID" value="KAL3798386.1"/>
    <property type="molecule type" value="Genomic_DNA"/>
</dbReference>
<proteinExistence type="predicted"/>
<dbReference type="Proteomes" id="UP001516023">
    <property type="component" value="Unassembled WGS sequence"/>
</dbReference>
<feature type="region of interest" description="Disordered" evidence="1">
    <location>
        <begin position="1"/>
        <end position="127"/>
    </location>
</feature>
<comment type="caution">
    <text evidence="2">The sequence shown here is derived from an EMBL/GenBank/DDBJ whole genome shotgun (WGS) entry which is preliminary data.</text>
</comment>
<dbReference type="Gene3D" id="1.10.472.10">
    <property type="entry name" value="Cyclin-like"/>
    <property type="match status" value="1"/>
</dbReference>
<protein>
    <recommendedName>
        <fullName evidence="4">Cyclin N-terminal domain-containing protein</fullName>
    </recommendedName>
</protein>
<dbReference type="PANTHER" id="PTHR14248">
    <property type="entry name" value="CYCLIN Y, ISOFORM A"/>
    <property type="match status" value="1"/>
</dbReference>
<evidence type="ECO:0008006" key="4">
    <source>
        <dbReference type="Google" id="ProtNLM"/>
    </source>
</evidence>
<dbReference type="SUPFAM" id="SSF47954">
    <property type="entry name" value="Cyclin-like"/>
    <property type="match status" value="1"/>
</dbReference>
<dbReference type="InterPro" id="IPR036915">
    <property type="entry name" value="Cyclin-like_sf"/>
</dbReference>
<dbReference type="InterPro" id="IPR013922">
    <property type="entry name" value="Cyclin_PHO80-like"/>
</dbReference>
<evidence type="ECO:0000256" key="1">
    <source>
        <dbReference type="SAM" id="MobiDB-lite"/>
    </source>
</evidence>
<evidence type="ECO:0000313" key="3">
    <source>
        <dbReference type="Proteomes" id="UP001516023"/>
    </source>
</evidence>
<keyword evidence="3" id="KW-1185">Reference proteome</keyword>
<dbReference type="Pfam" id="PF08613">
    <property type="entry name" value="Cyclin"/>
    <property type="match status" value="1"/>
</dbReference>
<feature type="region of interest" description="Disordered" evidence="1">
    <location>
        <begin position="389"/>
        <end position="445"/>
    </location>
</feature>
<feature type="compositionally biased region" description="Low complexity" evidence="1">
    <location>
        <begin position="56"/>
        <end position="72"/>
    </location>
</feature>
<dbReference type="CDD" id="cd20540">
    <property type="entry name" value="CYCLIN_CCNY_like"/>
    <property type="match status" value="1"/>
</dbReference>
<accession>A0ABD3QF26</accession>
<sequence>MATVVRTTRGEVSLTMSPPRDDDDASTSPHLNTLKDSKGKGKTQIELMGAEVKTDVMSSSSRENRVNNNVRSQLEHRALFGKEKEEEGSEQEIPRKSTKTKSTSTSSSRANCCDANDASAKASSPTEQKEYVPTKLLIHNRIPSTASSIPHLMGRLSFVGIDAELPTTSLDDSYASSREGGVTVPQYEAPNFSLHQYATPTGYQIMQHFQTQQPFFAFDEQQAPSNSNMRSPVAGTQYRSRNCDNNVLSNNTPPHALGIATLSPPHKVPQVVYNQQVPKHLTELQYQFSPDTDPSAPNFDPHIGTEASESINDRSKEIEAKESSPAVANPLFEAESKKEPIPCHDKARSRKPTVQPILYSAINSLERYNEGSFDNKMLYAKAFGKQDKQRAFPGVPSKGPLKSTESRDSAAGSTWSSTSLGSNGGKDRRLCDDLESQSTASQSGDALHFRLEVSAAFEEKTSDERGEQQTFVNTKSALKKVVKSKSSNNLEESVFEINLEPESTVKTANRSVTIVEGTKAKKSKRRDRKEKKVGVFRPSCDAYTPRMGNRQIKYKPAQERESVEKMSSTMGTIQRPNFRDALRRVAIILHQHIVKIERRFETGIRGVDDTGLFKASMRDEFSEDNFATPRYKCSMVRVPMARPGVVYSMRKIRVVYHTPSTDEIYEFAHQLFKKVQLSSECSIVCLIYVEKLMEVAKVPLVSSTWRPIFMCGLLLASKVWQDLSSWNIEFASVYPQFSLEAINRLELQFLKAIKWDLYISSSLYAKYYFALRSLLEKSGFRDRYNQMVGGIGGIAASEAIKVSKRSEAVKEEALLQLSRSM</sequence>
<name>A0ABD3QF26_9STRA</name>
<feature type="compositionally biased region" description="Polar residues" evidence="1">
    <location>
        <begin position="411"/>
        <end position="421"/>
    </location>
</feature>
<dbReference type="AlphaFoldDB" id="A0ABD3QF26"/>